<dbReference type="OrthoDB" id="4758907at2759"/>
<accession>A0A507BJJ6</accession>
<proteinExistence type="predicted"/>
<dbReference type="InterPro" id="IPR032675">
    <property type="entry name" value="LRR_dom_sf"/>
</dbReference>
<organism evidence="2 3">
    <name type="scientific">Thyridium curvatum</name>
    <dbReference type="NCBI Taxonomy" id="1093900"/>
    <lineage>
        <taxon>Eukaryota</taxon>
        <taxon>Fungi</taxon>
        <taxon>Dikarya</taxon>
        <taxon>Ascomycota</taxon>
        <taxon>Pezizomycotina</taxon>
        <taxon>Sordariomycetes</taxon>
        <taxon>Sordariomycetidae</taxon>
        <taxon>Thyridiales</taxon>
        <taxon>Thyridiaceae</taxon>
        <taxon>Thyridium</taxon>
    </lineage>
</organism>
<dbReference type="STRING" id="1093900.A0A507BJJ6"/>
<dbReference type="Proteomes" id="UP000319257">
    <property type="component" value="Unassembled WGS sequence"/>
</dbReference>
<evidence type="ECO:0000313" key="3">
    <source>
        <dbReference type="Proteomes" id="UP000319257"/>
    </source>
</evidence>
<dbReference type="GeneID" id="41970796"/>
<comment type="caution">
    <text evidence="2">The sequence shown here is derived from an EMBL/GenBank/DDBJ whole genome shotgun (WGS) entry which is preliminary data.</text>
</comment>
<feature type="compositionally biased region" description="Low complexity" evidence="1">
    <location>
        <begin position="565"/>
        <end position="575"/>
    </location>
</feature>
<keyword evidence="3" id="KW-1185">Reference proteome</keyword>
<sequence>MAADPYHQKLNVVADHEVDEPMNETRFSAARFASTPELLLCLGDQIYNRKTLLNLSRSSKLFYQIFSRYLFRELVLIHPDVNKLHNGLNGTRFLAYVQSLTICVHTGCRVKSGRYNAFLQSLLPRMPRLSKLKWSNLNMTAATVYLVQKYCVKLQRLHVEYTDKEFGPLCLEDSQQHPLIFSPGARYHHSAFQNPKFQNFAGLTELVVLRMFDDLPRWRHSLLTAILNCPGLEKLGLSIAGDTAIHALRPPRSSNSPSLDTYWTFLMDLCDDYGKTGAGLLRLKSLHIGLEIKVQDLLALKKLTDTAFLQELSITNKAFNSWTANYPIERVLNQADFPSLRRLVLAGLNSALVDFFRSGKEKDLVRKLAFIVRENTPQTVHTGQLFCPTSSENSFPVQLRMASLTFDLSASSADDTGKVCKDLVEYSAETLEGLAVNVKIGMWLGGGNMRSFQRQLSTAVSKLPRLTQLFVHMQSYYSQYEGTDLAATTIFRLAHDAPRIRYIYGGGQFWEISKGPDGATNRSSLALIEGDHDAPASVAPDATQHTGCNGTGVDNPGDGNVAAGTSPDTDTSTDTHVPMQVVELYLP</sequence>
<dbReference type="InParanoid" id="A0A507BJJ6"/>
<dbReference type="EMBL" id="SKBQ01000014">
    <property type="protein sequence ID" value="TPX17231.1"/>
    <property type="molecule type" value="Genomic_DNA"/>
</dbReference>
<dbReference type="AlphaFoldDB" id="A0A507BJJ6"/>
<feature type="region of interest" description="Disordered" evidence="1">
    <location>
        <begin position="534"/>
        <end position="578"/>
    </location>
</feature>
<protein>
    <submittedName>
        <fullName evidence="2">Uncharacterized protein</fullName>
    </submittedName>
</protein>
<evidence type="ECO:0000313" key="2">
    <source>
        <dbReference type="EMBL" id="TPX17231.1"/>
    </source>
</evidence>
<dbReference type="RefSeq" id="XP_030998942.1">
    <property type="nucleotide sequence ID" value="XM_031137639.1"/>
</dbReference>
<name>A0A507BJJ6_9PEZI</name>
<gene>
    <name evidence="2" type="ORF">E0L32_003349</name>
</gene>
<evidence type="ECO:0000256" key="1">
    <source>
        <dbReference type="SAM" id="MobiDB-lite"/>
    </source>
</evidence>
<reference evidence="2 3" key="1">
    <citation type="submission" date="2019-06" db="EMBL/GenBank/DDBJ databases">
        <title>Draft genome sequence of the filamentous fungus Phialemoniopsis curvata isolated from diesel fuel.</title>
        <authorList>
            <person name="Varaljay V.A."/>
            <person name="Lyon W.J."/>
            <person name="Crouch A.L."/>
            <person name="Drake C.E."/>
            <person name="Hollomon J.M."/>
            <person name="Nadeau L.J."/>
            <person name="Nunn H.S."/>
            <person name="Stevenson B.S."/>
            <person name="Bojanowski C.L."/>
            <person name="Crookes-Goodson W.J."/>
        </authorList>
    </citation>
    <scope>NUCLEOTIDE SEQUENCE [LARGE SCALE GENOMIC DNA]</scope>
    <source>
        <strain evidence="2 3">D216</strain>
    </source>
</reference>
<dbReference type="Gene3D" id="3.80.10.10">
    <property type="entry name" value="Ribonuclease Inhibitor"/>
    <property type="match status" value="1"/>
</dbReference>